<dbReference type="Gene3D" id="3.30.70.670">
    <property type="entry name" value="Formiminotransferase, C-terminal subdomain"/>
    <property type="match status" value="1"/>
</dbReference>
<evidence type="ECO:0000256" key="15">
    <source>
        <dbReference type="ARBA" id="ARBA00023239"/>
    </source>
</evidence>
<feature type="domain" description="Formiminotransferase N-terminal subdomain" evidence="21">
    <location>
        <begin position="2"/>
        <end position="182"/>
    </location>
</feature>
<reference evidence="22 23" key="1">
    <citation type="journal article" date="2014" name="Genome Announc.">
        <title>Genome Sequence and Methylome of Soil Bacterium Gemmatirosa kalamazoonensis KBS708T, a Member of the Rarely Cultivated Gemmatimonadetes Phylum.</title>
        <authorList>
            <person name="Debruyn J.M."/>
            <person name="Radosevich M."/>
            <person name="Wommack K.E."/>
            <person name="Polson S.W."/>
            <person name="Hauser L.J."/>
            <person name="Fawaz M.N."/>
            <person name="Korlach J."/>
            <person name="Tsai Y.C."/>
        </authorList>
    </citation>
    <scope>NUCLEOTIDE SEQUENCE [LARGE SCALE GENOMIC DNA]</scope>
    <source>
        <strain evidence="22 23">KBS708</strain>
    </source>
</reference>
<evidence type="ECO:0000259" key="20">
    <source>
        <dbReference type="SMART" id="SM01221"/>
    </source>
</evidence>
<keyword evidence="9" id="KW-0963">Cytoplasm</keyword>
<keyword evidence="13" id="KW-0333">Golgi apparatus</keyword>
<comment type="subunit">
    <text evidence="18">Homooctamer, including four polyglutamate binding sites. The subunits are arranged as a tetramer of dimers, and form a planar ring-shaped structure.</text>
</comment>
<dbReference type="OrthoDB" id="9773217at2"/>
<comment type="similarity">
    <text evidence="4">In the N-terminal section; belongs to the formiminotransferase family.</text>
</comment>
<dbReference type="InterPro" id="IPR037070">
    <property type="entry name" value="Formiminotransferase_C_sf"/>
</dbReference>
<dbReference type="PATRIC" id="fig|861299.3.peg.2849"/>
<keyword evidence="15" id="KW-0456">Lyase</keyword>
<dbReference type="RefSeq" id="WP_025411807.1">
    <property type="nucleotide sequence ID" value="NZ_CP007128.1"/>
</dbReference>
<dbReference type="SMART" id="SM01221">
    <property type="entry name" value="FTCD"/>
    <property type="match status" value="1"/>
</dbReference>
<accession>W0RGV7</accession>
<evidence type="ECO:0000256" key="10">
    <source>
        <dbReference type="ARBA" id="ARBA00022679"/>
    </source>
</evidence>
<evidence type="ECO:0000256" key="1">
    <source>
        <dbReference type="ARBA" id="ARBA00004114"/>
    </source>
</evidence>
<keyword evidence="16" id="KW-0511">Multifunctional enzyme</keyword>
<dbReference type="GO" id="GO:0030412">
    <property type="term" value="F:formimidoyltetrahydrofolate cyclodeaminase activity"/>
    <property type="evidence" value="ECO:0007669"/>
    <property type="project" value="UniProtKB-EC"/>
</dbReference>
<evidence type="ECO:0000256" key="9">
    <source>
        <dbReference type="ARBA" id="ARBA00022490"/>
    </source>
</evidence>
<dbReference type="KEGG" id="gba:J421_2797"/>
<keyword evidence="12" id="KW-0290">Folate-binding</keyword>
<dbReference type="eggNOG" id="COG3643">
    <property type="taxonomic scope" value="Bacteria"/>
</dbReference>
<evidence type="ECO:0000256" key="5">
    <source>
        <dbReference type="ARBA" id="ARBA00010825"/>
    </source>
</evidence>
<dbReference type="PANTHER" id="PTHR12234:SF8">
    <property type="entry name" value="FORMIMINOTRANSFERASE-CYCLODEAMINASE"/>
    <property type="match status" value="1"/>
</dbReference>
<dbReference type="GO" id="GO:0030409">
    <property type="term" value="F:glutamate formimidoyltransferase activity"/>
    <property type="evidence" value="ECO:0007669"/>
    <property type="project" value="UniProtKB-EC"/>
</dbReference>
<dbReference type="InterPro" id="IPR051623">
    <property type="entry name" value="FTCD"/>
</dbReference>
<keyword evidence="10 22" id="KW-0808">Transferase</keyword>
<dbReference type="NCBIfam" id="TIGR02024">
    <property type="entry name" value="FtcD"/>
    <property type="match status" value="1"/>
</dbReference>
<keyword evidence="11" id="KW-0369">Histidine metabolism</keyword>
<evidence type="ECO:0000256" key="6">
    <source>
        <dbReference type="ARBA" id="ARBA00012252"/>
    </source>
</evidence>
<dbReference type="Gene3D" id="1.20.120.680">
    <property type="entry name" value="Formiminotetrahydrofolate cyclodeaminase monomer, up-and-down helical bundle"/>
    <property type="match status" value="1"/>
</dbReference>
<proteinExistence type="inferred from homology"/>
<dbReference type="InterPro" id="IPR036178">
    <property type="entry name" value="Formintransfe-cycloase-like_sf"/>
</dbReference>
<protein>
    <recommendedName>
        <fullName evidence="8">Formimidoyltransferase-cyclodeaminase</fullName>
        <ecNumber evidence="6">2.1.2.5</ecNumber>
        <ecNumber evidence="7">4.3.1.4</ecNumber>
    </recommendedName>
    <alternativeName>
        <fullName evidence="19">Formiminotransferase-cyclodeaminase</fullName>
    </alternativeName>
</protein>
<dbReference type="eggNOG" id="COG3404">
    <property type="taxonomic scope" value="Bacteria"/>
</dbReference>
<dbReference type="UniPathway" id="UPA00379">
    <property type="reaction ID" value="UER00555"/>
</dbReference>
<organism evidence="22 23">
    <name type="scientific">Gemmatirosa kalamazoonensis</name>
    <dbReference type="NCBI Taxonomy" id="861299"/>
    <lineage>
        <taxon>Bacteria</taxon>
        <taxon>Pseudomonadati</taxon>
        <taxon>Gemmatimonadota</taxon>
        <taxon>Gemmatimonadia</taxon>
        <taxon>Gemmatimonadales</taxon>
        <taxon>Gemmatimonadaceae</taxon>
        <taxon>Gemmatirosa</taxon>
    </lineage>
</organism>
<evidence type="ECO:0000256" key="18">
    <source>
        <dbReference type="ARBA" id="ARBA00025915"/>
    </source>
</evidence>
<evidence type="ECO:0000256" key="12">
    <source>
        <dbReference type="ARBA" id="ARBA00022954"/>
    </source>
</evidence>
<comment type="function">
    <text evidence="17">Folate-dependent enzyme, that displays both transferase and deaminase activity. Serves to channel one-carbon units from formiminoglutamate to the folate pool.</text>
</comment>
<dbReference type="AlphaFoldDB" id="W0RGV7"/>
<dbReference type="Pfam" id="PF02971">
    <property type="entry name" value="FTCD"/>
    <property type="match status" value="1"/>
</dbReference>
<dbReference type="InterPro" id="IPR022384">
    <property type="entry name" value="FormiminoTrfase_cat_dom_sf"/>
</dbReference>
<dbReference type="EC" id="2.1.2.5" evidence="6"/>
<evidence type="ECO:0000256" key="4">
    <source>
        <dbReference type="ARBA" id="ARBA00008297"/>
    </source>
</evidence>
<dbReference type="InterPro" id="IPR013802">
    <property type="entry name" value="Formiminotransferase_C"/>
</dbReference>
<evidence type="ECO:0000313" key="22">
    <source>
        <dbReference type="EMBL" id="AHG90334.1"/>
    </source>
</evidence>
<name>W0RGV7_9BACT</name>
<evidence type="ECO:0000256" key="16">
    <source>
        <dbReference type="ARBA" id="ARBA00023268"/>
    </source>
</evidence>
<dbReference type="EC" id="4.3.1.4" evidence="7"/>
<dbReference type="EMBL" id="CP007128">
    <property type="protein sequence ID" value="AHG90334.1"/>
    <property type="molecule type" value="Genomic_DNA"/>
</dbReference>
<dbReference type="HOGENOM" id="CLU_040037_1_0_0"/>
<dbReference type="InterPro" id="IPR037064">
    <property type="entry name" value="Formiminotransferase_N_sf"/>
</dbReference>
<evidence type="ECO:0000256" key="8">
    <source>
        <dbReference type="ARBA" id="ARBA00017787"/>
    </source>
</evidence>
<evidence type="ECO:0000256" key="17">
    <source>
        <dbReference type="ARBA" id="ARBA00025506"/>
    </source>
</evidence>
<evidence type="ECO:0000256" key="7">
    <source>
        <dbReference type="ARBA" id="ARBA00012998"/>
    </source>
</evidence>
<dbReference type="GO" id="GO:0019556">
    <property type="term" value="P:L-histidine catabolic process to glutamate and formamide"/>
    <property type="evidence" value="ECO:0007669"/>
    <property type="project" value="UniProtKB-UniPathway"/>
</dbReference>
<dbReference type="InParanoid" id="W0RGV7"/>
<dbReference type="Gene3D" id="3.30.990.10">
    <property type="entry name" value="Formiminotransferase, N-terminal subdomain"/>
    <property type="match status" value="1"/>
</dbReference>
<evidence type="ECO:0000313" key="23">
    <source>
        <dbReference type="Proteomes" id="UP000019151"/>
    </source>
</evidence>
<dbReference type="Proteomes" id="UP000019151">
    <property type="component" value="Chromosome"/>
</dbReference>
<dbReference type="InterPro" id="IPR012886">
    <property type="entry name" value="Formiminotransferase_N"/>
</dbReference>
<dbReference type="SUPFAM" id="SSF101262">
    <property type="entry name" value="Methenyltetrahydrofolate cyclohydrolase-like"/>
    <property type="match status" value="1"/>
</dbReference>
<dbReference type="SMART" id="SM01222">
    <property type="entry name" value="FTCD_N"/>
    <property type="match status" value="1"/>
</dbReference>
<dbReference type="GO" id="GO:0019557">
    <property type="term" value="P:L-histidine catabolic process to glutamate and formate"/>
    <property type="evidence" value="ECO:0007669"/>
    <property type="project" value="UniProtKB-UniPathway"/>
</dbReference>
<dbReference type="InterPro" id="IPR004227">
    <property type="entry name" value="Formiminotransferase_cat"/>
</dbReference>
<dbReference type="Pfam" id="PF07837">
    <property type="entry name" value="FTCD_N"/>
    <property type="match status" value="1"/>
</dbReference>
<keyword evidence="14" id="KW-0206">Cytoskeleton</keyword>
<dbReference type="STRING" id="861299.J421_2797"/>
<comment type="similarity">
    <text evidence="5">In the C-terminal section; belongs to the cyclodeaminase/cyclohydrolase family.</text>
</comment>
<evidence type="ECO:0000259" key="21">
    <source>
        <dbReference type="SMART" id="SM01222"/>
    </source>
</evidence>
<comment type="pathway">
    <text evidence="3">Amino-acid degradation; L-histidine degradation into L-glutamate; L-glutamate from N-formimidoyl-L-glutamate (transferase route): step 1/1.</text>
</comment>
<feature type="domain" description="Formiminotransferase C-terminal subdomain" evidence="20">
    <location>
        <begin position="183"/>
        <end position="296"/>
    </location>
</feature>
<dbReference type="GO" id="GO:0005542">
    <property type="term" value="F:folic acid binding"/>
    <property type="evidence" value="ECO:0007669"/>
    <property type="project" value="UniProtKB-KW"/>
</dbReference>
<keyword evidence="23" id="KW-1185">Reference proteome</keyword>
<dbReference type="InterPro" id="IPR007044">
    <property type="entry name" value="Cyclodeamin/CycHdrlase"/>
</dbReference>
<comment type="subcellular location">
    <subcellularLocation>
        <location evidence="1">Cytoplasm</location>
        <location evidence="1">Cytoskeleton</location>
        <location evidence="1">Microtubule organizing center</location>
        <location evidence="1">Centrosome</location>
        <location evidence="1">Centriole</location>
    </subcellularLocation>
    <subcellularLocation>
        <location evidence="2">Golgi apparatus</location>
    </subcellularLocation>
</comment>
<evidence type="ECO:0000256" key="3">
    <source>
        <dbReference type="ARBA" id="ARBA00005082"/>
    </source>
</evidence>
<dbReference type="PANTHER" id="PTHR12234">
    <property type="entry name" value="FORMIMINOTRANSFERASE-CYCLODEAMINASE"/>
    <property type="match status" value="1"/>
</dbReference>
<gene>
    <name evidence="22" type="ORF">J421_2797</name>
</gene>
<evidence type="ECO:0000256" key="2">
    <source>
        <dbReference type="ARBA" id="ARBA00004555"/>
    </source>
</evidence>
<dbReference type="GO" id="GO:0005814">
    <property type="term" value="C:centriole"/>
    <property type="evidence" value="ECO:0007669"/>
    <property type="project" value="UniProtKB-SubCell"/>
</dbReference>
<evidence type="ECO:0000256" key="13">
    <source>
        <dbReference type="ARBA" id="ARBA00023034"/>
    </source>
</evidence>
<evidence type="ECO:0000256" key="11">
    <source>
        <dbReference type="ARBA" id="ARBA00022808"/>
    </source>
</evidence>
<evidence type="ECO:0000256" key="14">
    <source>
        <dbReference type="ARBA" id="ARBA00023212"/>
    </source>
</evidence>
<evidence type="ECO:0000256" key="19">
    <source>
        <dbReference type="ARBA" id="ARBA00030029"/>
    </source>
</evidence>
<dbReference type="Pfam" id="PF04961">
    <property type="entry name" value="FTCD_C"/>
    <property type="match status" value="1"/>
</dbReference>
<sequence>MKLVECVPNFSEGRRPEVVAAIRDAIAAVDGVTILDVSSDASHNRTVVTFVVTAESAVAAAYAGIAKAAELIDLTTHQGEHPRLGATDVVPFVPLEAWGSTMQDCVALARELGERVARELSIPVYLYERAATRPDRENLADVRRGEFEGLRAEIETNASRVPDFGAPRVHRTAGATVIGARPFLVAYNVYLGPATNLQVAKDVAKAVRGSSGGLRYVKALGLEVDGQAQVSMNLVDTERTPMYRAYEMVRSEAAAHGVAPTWSELVGLVPERALLEAGARHVQLRGFGPSMLLEHKVREAVQGGTSLSGFVASVASATPTPGGGSVAAHAGALAAALAQMVAGLTVGKKKYAAVDDEMKETALRAASLGNRLAALVAEDATAYERVSVAYKLPKDSDEQSAARAAAVADALLGAARVPLETARAATDVAELAAAVAERGNTNAVTDAGVAALLAEAACRGAVYNVRVNVAALDDKTPAEPLVTEAAALLGRAQRASQVAQAAVERAL</sequence>
<dbReference type="SUPFAM" id="SSF55116">
    <property type="entry name" value="Formiminotransferase domain of formiminotransferase-cyclodeaminase"/>
    <property type="match status" value="2"/>
</dbReference>